<dbReference type="GO" id="GO:0046872">
    <property type="term" value="F:metal ion binding"/>
    <property type="evidence" value="ECO:0007669"/>
    <property type="project" value="UniProtKB-KW"/>
</dbReference>
<dbReference type="Pfam" id="PF04167">
    <property type="entry name" value="DUF402"/>
    <property type="match status" value="1"/>
</dbReference>
<sequence>MQLPNKNEYVLIHSYKHDGSIHRSWEKGYVLNTTTKATIVMNHHTLVNESDGRIWYTREPAICYFPHHEWYNVICMIRKNGVYYYCNLASPTLYDGQALKYIDYDLDLKVFPNGSYKILDEEEYKAHQKQMHYPLEIHDILWKQLASLIELAKNQQGVFEASFATYWYQVFLKERGLS</sequence>
<reference evidence="5" key="1">
    <citation type="submission" date="2020-10" db="EMBL/GenBank/DDBJ databases">
        <authorList>
            <person name="Gilroy R."/>
        </authorList>
    </citation>
    <scope>NUCLEOTIDE SEQUENCE</scope>
    <source>
        <strain evidence="5">CHK195-11698</strain>
    </source>
</reference>
<comment type="caution">
    <text evidence="5">The sequence shown here is derived from an EMBL/GenBank/DDBJ whole genome shotgun (WGS) entry which is preliminary data.</text>
</comment>
<dbReference type="InterPro" id="IPR050212">
    <property type="entry name" value="Ntdp-like"/>
</dbReference>
<accession>A0A9D1L0V0</accession>
<dbReference type="Gene3D" id="2.40.380.10">
    <property type="entry name" value="FomD-like"/>
    <property type="match status" value="1"/>
</dbReference>
<evidence type="ECO:0000313" key="5">
    <source>
        <dbReference type="EMBL" id="HIU14139.1"/>
    </source>
</evidence>
<evidence type="ECO:0000313" key="6">
    <source>
        <dbReference type="Proteomes" id="UP000824175"/>
    </source>
</evidence>
<reference evidence="5" key="2">
    <citation type="journal article" date="2021" name="PeerJ">
        <title>Extensive microbial diversity within the chicken gut microbiome revealed by metagenomics and culture.</title>
        <authorList>
            <person name="Gilroy R."/>
            <person name="Ravi A."/>
            <person name="Getino M."/>
            <person name="Pursley I."/>
            <person name="Horton D.L."/>
            <person name="Alikhan N.F."/>
            <person name="Baker D."/>
            <person name="Gharbi K."/>
            <person name="Hall N."/>
            <person name="Watson M."/>
            <person name="Adriaenssens E.M."/>
            <person name="Foster-Nyarko E."/>
            <person name="Jarju S."/>
            <person name="Secka A."/>
            <person name="Antonio M."/>
            <person name="Oren A."/>
            <person name="Chaudhuri R.R."/>
            <person name="La Ragione R."/>
            <person name="Hildebrand F."/>
            <person name="Pallen M.J."/>
        </authorList>
    </citation>
    <scope>NUCLEOTIDE SEQUENCE</scope>
    <source>
        <strain evidence="5">CHK195-11698</strain>
    </source>
</reference>
<dbReference type="PIRSF" id="PIRSF028345">
    <property type="entry name" value="UCP028345"/>
    <property type="match status" value="1"/>
</dbReference>
<dbReference type="InterPro" id="IPR007295">
    <property type="entry name" value="DUF402"/>
</dbReference>
<keyword evidence="1" id="KW-0479">Metal-binding</keyword>
<evidence type="ECO:0000256" key="3">
    <source>
        <dbReference type="ARBA" id="ARBA00022842"/>
    </source>
</evidence>
<dbReference type="PANTHER" id="PTHR39159:SF1">
    <property type="entry name" value="UPF0374 PROTEIN YGAC"/>
    <property type="match status" value="1"/>
</dbReference>
<dbReference type="EMBL" id="DVMJ01000073">
    <property type="protein sequence ID" value="HIU14139.1"/>
    <property type="molecule type" value="Genomic_DNA"/>
</dbReference>
<gene>
    <name evidence="5" type="ORF">IAD15_08735</name>
</gene>
<dbReference type="InterPro" id="IPR016882">
    <property type="entry name" value="SA1684"/>
</dbReference>
<name>A0A9D1L0V0_9FIRM</name>
<feature type="domain" description="DUF402" evidence="4">
    <location>
        <begin position="18"/>
        <end position="156"/>
    </location>
</feature>
<evidence type="ECO:0000256" key="1">
    <source>
        <dbReference type="ARBA" id="ARBA00022723"/>
    </source>
</evidence>
<keyword evidence="3" id="KW-0460">Magnesium</keyword>
<dbReference type="GO" id="GO:0016787">
    <property type="term" value="F:hydrolase activity"/>
    <property type="evidence" value="ECO:0007669"/>
    <property type="project" value="UniProtKB-KW"/>
</dbReference>
<protein>
    <submittedName>
        <fullName evidence="5">DUF402 domain-containing protein</fullName>
    </submittedName>
</protein>
<evidence type="ECO:0000256" key="2">
    <source>
        <dbReference type="ARBA" id="ARBA00022801"/>
    </source>
</evidence>
<keyword evidence="2" id="KW-0378">Hydrolase</keyword>
<dbReference type="PANTHER" id="PTHR39159">
    <property type="match status" value="1"/>
</dbReference>
<dbReference type="NCBIfam" id="NF010183">
    <property type="entry name" value="PRK13662.1"/>
    <property type="match status" value="1"/>
</dbReference>
<organism evidence="5 6">
    <name type="scientific">Candidatus Fimiplasma intestinipullorum</name>
    <dbReference type="NCBI Taxonomy" id="2840825"/>
    <lineage>
        <taxon>Bacteria</taxon>
        <taxon>Bacillati</taxon>
        <taxon>Bacillota</taxon>
        <taxon>Clostridia</taxon>
        <taxon>Eubacteriales</taxon>
        <taxon>Candidatus Fimiplasma</taxon>
    </lineage>
</organism>
<dbReference type="SUPFAM" id="SSF159234">
    <property type="entry name" value="FomD-like"/>
    <property type="match status" value="1"/>
</dbReference>
<evidence type="ECO:0000259" key="4">
    <source>
        <dbReference type="Pfam" id="PF04167"/>
    </source>
</evidence>
<proteinExistence type="predicted"/>
<dbReference type="AlphaFoldDB" id="A0A9D1L0V0"/>
<dbReference type="Proteomes" id="UP000824175">
    <property type="component" value="Unassembled WGS sequence"/>
</dbReference>
<dbReference type="InterPro" id="IPR035930">
    <property type="entry name" value="FomD-like_sf"/>
</dbReference>